<dbReference type="InterPro" id="IPR019335">
    <property type="entry name" value="COG7"/>
</dbReference>
<dbReference type="Pfam" id="PF10191">
    <property type="entry name" value="COG7"/>
    <property type="match status" value="1"/>
</dbReference>
<sequence length="296" mass="34088">MSAVVVNEKDFADPNFDPKKWINTVLKVNSINTSDDAKATEEDEESTDMTMLTTRLQLMSESTSQEFDRLSTQVVKSMPHVLYDLKMLSDNAKLVQNRIEEVRNNLSLVEDDTKIALEKLNRSHTVKTHMEECRIILLEESNHLEKLKEEEERKRQQEEAERKAIEEAAAAAVAAKAKALEEENEKKRQIEAEKEEEMRRRRKEEQEKEEKEKDEREAARAPSPEIDGDALEYGHVQLPPLRQPPPRQHTFQQIQKQTATSSDHNDGYLQQISGSVSPQVSSVFKKIGVPLDKLWQ</sequence>
<evidence type="ECO:0000256" key="2">
    <source>
        <dbReference type="ARBA" id="ARBA00005831"/>
    </source>
</evidence>
<proteinExistence type="inferred from homology"/>
<keyword evidence="5" id="KW-0653">Protein transport</keyword>
<keyword evidence="6" id="KW-0333">Golgi apparatus</keyword>
<name>A0A1C7NN67_9FUNG</name>
<keyword evidence="11" id="KW-1185">Reference proteome</keyword>
<evidence type="ECO:0000256" key="4">
    <source>
        <dbReference type="ARBA" id="ARBA00022448"/>
    </source>
</evidence>
<gene>
    <name evidence="10" type="ORF">A0J61_01373</name>
</gene>
<accession>A0A1C7NN67</accession>
<evidence type="ECO:0000256" key="6">
    <source>
        <dbReference type="ARBA" id="ARBA00023034"/>
    </source>
</evidence>
<dbReference type="PANTHER" id="PTHR21443:SF0">
    <property type="entry name" value="CONSERVED OLIGOMERIC GOLGI COMPLEX SUBUNIT 7"/>
    <property type="match status" value="1"/>
</dbReference>
<comment type="similarity">
    <text evidence="2">Belongs to the COG7 family.</text>
</comment>
<dbReference type="STRING" id="101091.A0A1C7NN67"/>
<dbReference type="GO" id="GO:0000139">
    <property type="term" value="C:Golgi membrane"/>
    <property type="evidence" value="ECO:0007669"/>
    <property type="project" value="UniProtKB-SubCell"/>
</dbReference>
<feature type="compositionally biased region" description="Low complexity" evidence="9">
    <location>
        <begin position="167"/>
        <end position="177"/>
    </location>
</feature>
<dbReference type="GO" id="GO:0017119">
    <property type="term" value="C:Golgi transport complex"/>
    <property type="evidence" value="ECO:0007669"/>
    <property type="project" value="InterPro"/>
</dbReference>
<feature type="compositionally biased region" description="Basic and acidic residues" evidence="9">
    <location>
        <begin position="147"/>
        <end position="166"/>
    </location>
</feature>
<dbReference type="InParanoid" id="A0A1C7NN67"/>
<evidence type="ECO:0000313" key="10">
    <source>
        <dbReference type="EMBL" id="OBZ90573.1"/>
    </source>
</evidence>
<comment type="caution">
    <text evidence="10">The sequence shown here is derived from an EMBL/GenBank/DDBJ whole genome shotgun (WGS) entry which is preliminary data.</text>
</comment>
<evidence type="ECO:0000256" key="8">
    <source>
        <dbReference type="ARBA" id="ARBA00031345"/>
    </source>
</evidence>
<protein>
    <recommendedName>
        <fullName evidence="3">Conserved oligomeric Golgi complex subunit 7</fullName>
    </recommendedName>
    <alternativeName>
        <fullName evidence="8">Component of oligomeric Golgi complex 7</fullName>
    </alternativeName>
</protein>
<dbReference type="OrthoDB" id="249612at2759"/>
<dbReference type="GO" id="GO:0006886">
    <property type="term" value="P:intracellular protein transport"/>
    <property type="evidence" value="ECO:0007669"/>
    <property type="project" value="InterPro"/>
</dbReference>
<dbReference type="PANTHER" id="PTHR21443">
    <property type="entry name" value="CONSERVED OLIGOMERIC GOLGI COMPLEX COMPONENT 7"/>
    <property type="match status" value="1"/>
</dbReference>
<evidence type="ECO:0000256" key="3">
    <source>
        <dbReference type="ARBA" id="ARBA00020984"/>
    </source>
</evidence>
<comment type="subcellular location">
    <subcellularLocation>
        <location evidence="1">Golgi apparatus membrane</location>
        <topology evidence="1">Peripheral membrane protein</topology>
    </subcellularLocation>
</comment>
<evidence type="ECO:0000313" key="11">
    <source>
        <dbReference type="Proteomes" id="UP000093000"/>
    </source>
</evidence>
<reference evidence="10 11" key="1">
    <citation type="submission" date="2016-03" db="EMBL/GenBank/DDBJ databases">
        <title>Choanephora cucurbitarum.</title>
        <authorList>
            <person name="Min B."/>
            <person name="Park H."/>
            <person name="Park J.-H."/>
            <person name="Shin H.-D."/>
            <person name="Choi I.-G."/>
        </authorList>
    </citation>
    <scope>NUCLEOTIDE SEQUENCE [LARGE SCALE GENOMIC DNA]</scope>
    <source>
        <strain evidence="10 11">KUS-F28377</strain>
    </source>
</reference>
<dbReference type="AlphaFoldDB" id="A0A1C7NN67"/>
<feature type="compositionally biased region" description="Polar residues" evidence="9">
    <location>
        <begin position="249"/>
        <end position="273"/>
    </location>
</feature>
<keyword evidence="7" id="KW-0472">Membrane</keyword>
<feature type="compositionally biased region" description="Basic and acidic residues" evidence="9">
    <location>
        <begin position="178"/>
        <end position="219"/>
    </location>
</feature>
<evidence type="ECO:0000256" key="9">
    <source>
        <dbReference type="SAM" id="MobiDB-lite"/>
    </source>
</evidence>
<feature type="region of interest" description="Disordered" evidence="9">
    <location>
        <begin position="147"/>
        <end position="273"/>
    </location>
</feature>
<keyword evidence="4" id="KW-0813">Transport</keyword>
<organism evidence="10 11">
    <name type="scientific">Choanephora cucurbitarum</name>
    <dbReference type="NCBI Taxonomy" id="101091"/>
    <lineage>
        <taxon>Eukaryota</taxon>
        <taxon>Fungi</taxon>
        <taxon>Fungi incertae sedis</taxon>
        <taxon>Mucoromycota</taxon>
        <taxon>Mucoromycotina</taxon>
        <taxon>Mucoromycetes</taxon>
        <taxon>Mucorales</taxon>
        <taxon>Mucorineae</taxon>
        <taxon>Choanephoraceae</taxon>
        <taxon>Choanephoroideae</taxon>
        <taxon>Choanephora</taxon>
    </lineage>
</organism>
<dbReference type="EMBL" id="LUGH01000043">
    <property type="protein sequence ID" value="OBZ90573.1"/>
    <property type="molecule type" value="Genomic_DNA"/>
</dbReference>
<dbReference type="Proteomes" id="UP000093000">
    <property type="component" value="Unassembled WGS sequence"/>
</dbReference>
<evidence type="ECO:0000256" key="1">
    <source>
        <dbReference type="ARBA" id="ARBA00004395"/>
    </source>
</evidence>
<evidence type="ECO:0000256" key="7">
    <source>
        <dbReference type="ARBA" id="ARBA00023136"/>
    </source>
</evidence>
<evidence type="ECO:0000256" key="5">
    <source>
        <dbReference type="ARBA" id="ARBA00022927"/>
    </source>
</evidence>
<dbReference type="GO" id="GO:0006890">
    <property type="term" value="P:retrograde vesicle-mediated transport, Golgi to endoplasmic reticulum"/>
    <property type="evidence" value="ECO:0007669"/>
    <property type="project" value="TreeGrafter"/>
</dbReference>
<dbReference type="GO" id="GO:0007030">
    <property type="term" value="P:Golgi organization"/>
    <property type="evidence" value="ECO:0007669"/>
    <property type="project" value="TreeGrafter"/>
</dbReference>